<dbReference type="AlphaFoldDB" id="A0AA39P322"/>
<reference evidence="3" key="1">
    <citation type="submission" date="2023-06" db="EMBL/GenBank/DDBJ databases">
        <authorList>
            <consortium name="Lawrence Berkeley National Laboratory"/>
            <person name="Ahrendt S."/>
            <person name="Sahu N."/>
            <person name="Indic B."/>
            <person name="Wong-Bajracharya J."/>
            <person name="Merenyi Z."/>
            <person name="Ke H.-M."/>
            <person name="Monk M."/>
            <person name="Kocsube S."/>
            <person name="Drula E."/>
            <person name="Lipzen A."/>
            <person name="Balint B."/>
            <person name="Henrissat B."/>
            <person name="Andreopoulos B."/>
            <person name="Martin F.M."/>
            <person name="Harder C.B."/>
            <person name="Rigling D."/>
            <person name="Ford K.L."/>
            <person name="Foster G.D."/>
            <person name="Pangilinan J."/>
            <person name="Papanicolaou A."/>
            <person name="Barry K."/>
            <person name="LaButti K."/>
            <person name="Viragh M."/>
            <person name="Koriabine M."/>
            <person name="Yan M."/>
            <person name="Riley R."/>
            <person name="Champramary S."/>
            <person name="Plett K.L."/>
            <person name="Tsai I.J."/>
            <person name="Slot J."/>
            <person name="Sipos G."/>
            <person name="Plett J."/>
            <person name="Nagy L.G."/>
            <person name="Grigoriev I.V."/>
        </authorList>
    </citation>
    <scope>NUCLEOTIDE SEQUENCE</scope>
    <source>
        <strain evidence="3">ICMP 16352</strain>
    </source>
</reference>
<feature type="transmembrane region" description="Helical" evidence="1">
    <location>
        <begin position="76"/>
        <end position="96"/>
    </location>
</feature>
<evidence type="ECO:0000256" key="1">
    <source>
        <dbReference type="SAM" id="Phobius"/>
    </source>
</evidence>
<evidence type="ECO:0000259" key="2">
    <source>
        <dbReference type="Pfam" id="PF20152"/>
    </source>
</evidence>
<evidence type="ECO:0000313" key="4">
    <source>
        <dbReference type="Proteomes" id="UP001175227"/>
    </source>
</evidence>
<dbReference type="Proteomes" id="UP001175227">
    <property type="component" value="Unassembled WGS sequence"/>
</dbReference>
<feature type="transmembrane region" description="Helical" evidence="1">
    <location>
        <begin position="116"/>
        <end position="144"/>
    </location>
</feature>
<gene>
    <name evidence="3" type="ORF">IW261DRAFT_1595032</name>
</gene>
<feature type="domain" description="DUF6534" evidence="2">
    <location>
        <begin position="129"/>
        <end position="215"/>
    </location>
</feature>
<comment type="caution">
    <text evidence="3">The sequence shown here is derived from an EMBL/GenBank/DDBJ whole genome shotgun (WGS) entry which is preliminary data.</text>
</comment>
<proteinExistence type="predicted"/>
<keyword evidence="1" id="KW-0472">Membrane</keyword>
<feature type="transmembrane region" description="Helical" evidence="1">
    <location>
        <begin position="190"/>
        <end position="210"/>
    </location>
</feature>
<name>A0AA39P322_9AGAR</name>
<feature type="transmembrane region" description="Helical" evidence="1">
    <location>
        <begin position="156"/>
        <end position="184"/>
    </location>
</feature>
<feature type="transmembrane region" description="Helical" evidence="1">
    <location>
        <begin position="48"/>
        <end position="64"/>
    </location>
</feature>
<sequence length="263" mass="28957">MLLAGMYQYLVSDFANPAAFAERGAGSGAAMARLITYASQTNFYHEETIVAACSVLLVQLFFCWRTWTFSVCSLNLWPRITFVAFTTLLTCLSNPASYVANSIFGFRPLLTSMGPGFFVTFALGTSIGVTFDLIMTLTMILSLHRARSGRKQSDHVITLLILFTVNTNLITTLISVGSLVTFLVFPNAAIYGGISLLLGKLYLNTFLAILNSRDYLREKLDSSMSIPEVQFSHPMFAEPAYTKPTDTITKKSFAPADDLPTEV</sequence>
<keyword evidence="1" id="KW-1133">Transmembrane helix</keyword>
<keyword evidence="4" id="KW-1185">Reference proteome</keyword>
<keyword evidence="1" id="KW-0812">Transmembrane</keyword>
<evidence type="ECO:0000313" key="3">
    <source>
        <dbReference type="EMBL" id="KAK0476421.1"/>
    </source>
</evidence>
<organism evidence="3 4">
    <name type="scientific">Armillaria novae-zelandiae</name>
    <dbReference type="NCBI Taxonomy" id="153914"/>
    <lineage>
        <taxon>Eukaryota</taxon>
        <taxon>Fungi</taxon>
        <taxon>Dikarya</taxon>
        <taxon>Basidiomycota</taxon>
        <taxon>Agaricomycotina</taxon>
        <taxon>Agaricomycetes</taxon>
        <taxon>Agaricomycetidae</taxon>
        <taxon>Agaricales</taxon>
        <taxon>Marasmiineae</taxon>
        <taxon>Physalacriaceae</taxon>
        <taxon>Armillaria</taxon>
    </lineage>
</organism>
<dbReference type="EMBL" id="JAUEPR010000020">
    <property type="protein sequence ID" value="KAK0476421.1"/>
    <property type="molecule type" value="Genomic_DNA"/>
</dbReference>
<dbReference type="InterPro" id="IPR045339">
    <property type="entry name" value="DUF6534"/>
</dbReference>
<dbReference type="PANTHER" id="PTHR40465:SF1">
    <property type="entry name" value="DUF6534 DOMAIN-CONTAINING PROTEIN"/>
    <property type="match status" value="1"/>
</dbReference>
<accession>A0AA39P322</accession>
<protein>
    <recommendedName>
        <fullName evidence="2">DUF6534 domain-containing protein</fullName>
    </recommendedName>
</protein>
<dbReference type="Pfam" id="PF20152">
    <property type="entry name" value="DUF6534"/>
    <property type="match status" value="1"/>
</dbReference>
<dbReference type="PANTHER" id="PTHR40465">
    <property type="entry name" value="CHROMOSOME 1, WHOLE GENOME SHOTGUN SEQUENCE"/>
    <property type="match status" value="1"/>
</dbReference>